<evidence type="ECO:0008006" key="4">
    <source>
        <dbReference type="Google" id="ProtNLM"/>
    </source>
</evidence>
<keyword evidence="1" id="KW-0812">Transmembrane</keyword>
<feature type="transmembrane region" description="Helical" evidence="1">
    <location>
        <begin position="59"/>
        <end position="79"/>
    </location>
</feature>
<feature type="transmembrane region" description="Helical" evidence="1">
    <location>
        <begin position="91"/>
        <end position="112"/>
    </location>
</feature>
<sequence>MAPRRSTRPKGIDLSMLSGLELARLTAPALVIALSPVPVVVALVLLVHNDRPYISSVSYVLGRLVSLGALATAFMHVPRLFDVLVGPAPPWADWAVTVGGVLLVAVGVRLWWRGGHPAGRGWDGKVGRITPGVAAGMGMFPMLANPKVLAASAAVGTQVASVRFTGAGAAIAVAYYALLANSTVAAPILAYFVVGPRIDSRLEGLRRWIQARHRAITALALVIVGIAVVLYGLS</sequence>
<accession>A0A051UFZ1</accession>
<dbReference type="HOGENOM" id="CLU_101744_0_0_11"/>
<dbReference type="AlphaFoldDB" id="A0A051UFZ1"/>
<evidence type="ECO:0000256" key="1">
    <source>
        <dbReference type="SAM" id="Phobius"/>
    </source>
</evidence>
<organism evidence="2 3">
    <name type="scientific">Mycobacterium [tuberculosis] TKK-01-0051</name>
    <dbReference type="NCBI Taxonomy" id="1324261"/>
    <lineage>
        <taxon>Bacteria</taxon>
        <taxon>Bacillati</taxon>
        <taxon>Actinomycetota</taxon>
        <taxon>Actinomycetes</taxon>
        <taxon>Mycobacteriales</taxon>
        <taxon>Mycobacteriaceae</taxon>
        <taxon>Mycobacterium</taxon>
        <taxon>Mycobacterium avium complex (MAC)</taxon>
    </lineage>
</organism>
<feature type="transmembrane region" description="Helical" evidence="1">
    <location>
        <begin position="25"/>
        <end position="47"/>
    </location>
</feature>
<feature type="transmembrane region" description="Helical" evidence="1">
    <location>
        <begin position="215"/>
        <end position="233"/>
    </location>
</feature>
<reference evidence="2 3" key="1">
    <citation type="submission" date="2014-04" db="EMBL/GenBank/DDBJ databases">
        <title>The Genome Sequence of Mycobacterium tuberculosis TKK-01-0051.</title>
        <authorList>
            <consortium name="The Broad Institute Genomics Platform"/>
            <consortium name="The Broad Institute Genome Sequencing Center for Infectious Disease"/>
            <person name="Earl A.M."/>
            <person name="Cohen K."/>
            <person name="Pym A."/>
            <person name="Bishai W."/>
            <person name="Maharaj K."/>
            <person name="Desjardins C."/>
            <person name="Abeel T."/>
            <person name="Young S."/>
            <person name="Zeng Q."/>
            <person name="Gargeya S."/>
            <person name="Abouelleil A."/>
            <person name="Alvarado L."/>
            <person name="Chapman S.B."/>
            <person name="Gainer-Dewar J."/>
            <person name="Goldberg J."/>
            <person name="Griggs A."/>
            <person name="Gujja S."/>
            <person name="Hansen M."/>
            <person name="Howarth C."/>
            <person name="Imamovic A."/>
            <person name="Larimer J."/>
            <person name="Murphy C."/>
            <person name="Naylor J."/>
            <person name="Pearson M."/>
            <person name="Poon T.W."/>
            <person name="Priest M."/>
            <person name="Roberts A."/>
            <person name="Saif S."/>
            <person name="Shea T."/>
            <person name="Sykes S."/>
            <person name="Wortman J."/>
            <person name="Nusbaum C."/>
            <person name="Birren B."/>
        </authorList>
    </citation>
    <scope>NUCLEOTIDE SEQUENCE [LARGE SCALE GENOMIC DNA]</scope>
    <source>
        <strain evidence="2 3">TKK-01-0051</strain>
    </source>
</reference>
<gene>
    <name evidence="2" type="ORF">K875_00505</name>
</gene>
<evidence type="ECO:0000313" key="3">
    <source>
        <dbReference type="Proteomes" id="UP000025947"/>
    </source>
</evidence>
<dbReference type="Proteomes" id="UP000025947">
    <property type="component" value="Unassembled WGS sequence"/>
</dbReference>
<dbReference type="Pfam" id="PF11139">
    <property type="entry name" value="SfLAP"/>
    <property type="match status" value="1"/>
</dbReference>
<keyword evidence="3" id="KW-1185">Reference proteome</keyword>
<protein>
    <recommendedName>
        <fullName evidence="4">GAP family protein</fullName>
    </recommendedName>
</protein>
<dbReference type="PATRIC" id="fig|1324261.3.peg.514"/>
<dbReference type="EMBL" id="JLXW01000002">
    <property type="protein sequence ID" value="KBZ67960.1"/>
    <property type="molecule type" value="Genomic_DNA"/>
</dbReference>
<proteinExistence type="predicted"/>
<keyword evidence="1" id="KW-0472">Membrane</keyword>
<evidence type="ECO:0000313" key="2">
    <source>
        <dbReference type="EMBL" id="KBZ67960.1"/>
    </source>
</evidence>
<comment type="caution">
    <text evidence="2">The sequence shown here is derived from an EMBL/GenBank/DDBJ whole genome shotgun (WGS) entry which is preliminary data.</text>
</comment>
<feature type="transmembrane region" description="Helical" evidence="1">
    <location>
        <begin position="167"/>
        <end position="194"/>
    </location>
</feature>
<name>A0A051UFZ1_9MYCO</name>
<keyword evidence="1" id="KW-1133">Transmembrane helix</keyword>
<dbReference type="InterPro" id="IPR021315">
    <property type="entry name" value="Gap/Sap"/>
</dbReference>